<comment type="caution">
    <text evidence="6">The sequence shown here is derived from an EMBL/GenBank/DDBJ whole genome shotgun (WGS) entry which is preliminary data.</text>
</comment>
<dbReference type="Gene3D" id="3.90.1150.10">
    <property type="entry name" value="Aspartate Aminotransferase, domain 1"/>
    <property type="match status" value="1"/>
</dbReference>
<evidence type="ECO:0000256" key="4">
    <source>
        <dbReference type="ARBA" id="ARBA00023239"/>
    </source>
</evidence>
<evidence type="ECO:0000256" key="1">
    <source>
        <dbReference type="ARBA" id="ARBA00001933"/>
    </source>
</evidence>
<feature type="domain" description="Aromatic amino acid beta-eliminating lyase/threonine aldolase" evidence="5">
    <location>
        <begin position="25"/>
        <end position="117"/>
    </location>
</feature>
<dbReference type="AlphaFoldDB" id="A0AAV7GBP5"/>
<dbReference type="InterPro" id="IPR001597">
    <property type="entry name" value="ArAA_b-elim_lyase/Thr_aldolase"/>
</dbReference>
<dbReference type="PANTHER" id="PTHR48097:SF9">
    <property type="entry name" value="L-THREONINE ALDOLASE"/>
    <property type="match status" value="1"/>
</dbReference>
<dbReference type="GO" id="GO:0005829">
    <property type="term" value="C:cytosol"/>
    <property type="evidence" value="ECO:0007669"/>
    <property type="project" value="TreeGrafter"/>
</dbReference>
<organism evidence="6 7">
    <name type="scientific">Dendrobium chrysotoxum</name>
    <name type="common">Orchid</name>
    <dbReference type="NCBI Taxonomy" id="161865"/>
    <lineage>
        <taxon>Eukaryota</taxon>
        <taxon>Viridiplantae</taxon>
        <taxon>Streptophyta</taxon>
        <taxon>Embryophyta</taxon>
        <taxon>Tracheophyta</taxon>
        <taxon>Spermatophyta</taxon>
        <taxon>Magnoliopsida</taxon>
        <taxon>Liliopsida</taxon>
        <taxon>Asparagales</taxon>
        <taxon>Orchidaceae</taxon>
        <taxon>Epidendroideae</taxon>
        <taxon>Malaxideae</taxon>
        <taxon>Dendrobiinae</taxon>
        <taxon>Dendrobium</taxon>
    </lineage>
</organism>
<protein>
    <recommendedName>
        <fullName evidence="5">Aromatic amino acid beta-eliminating lyase/threonine aldolase domain-containing protein</fullName>
    </recommendedName>
</protein>
<reference evidence="6 7" key="1">
    <citation type="journal article" date="2021" name="Hortic Res">
        <title>Chromosome-scale assembly of the Dendrobium chrysotoxum genome enhances the understanding of orchid evolution.</title>
        <authorList>
            <person name="Zhang Y."/>
            <person name="Zhang G.Q."/>
            <person name="Zhang D."/>
            <person name="Liu X.D."/>
            <person name="Xu X.Y."/>
            <person name="Sun W.H."/>
            <person name="Yu X."/>
            <person name="Zhu X."/>
            <person name="Wang Z.W."/>
            <person name="Zhao X."/>
            <person name="Zhong W.Y."/>
            <person name="Chen H."/>
            <person name="Yin W.L."/>
            <person name="Huang T."/>
            <person name="Niu S.C."/>
            <person name="Liu Z.J."/>
        </authorList>
    </citation>
    <scope>NUCLEOTIDE SEQUENCE [LARGE SCALE GENOMIC DNA]</scope>
    <source>
        <strain evidence="6">Lindl</strain>
    </source>
</reference>
<dbReference type="PANTHER" id="PTHR48097">
    <property type="entry name" value="L-THREONINE ALDOLASE-RELATED"/>
    <property type="match status" value="1"/>
</dbReference>
<gene>
    <name evidence="6" type="ORF">IEQ34_017494</name>
</gene>
<dbReference type="InterPro" id="IPR015421">
    <property type="entry name" value="PyrdxlP-dep_Trfase_major"/>
</dbReference>
<dbReference type="InterPro" id="IPR015424">
    <property type="entry name" value="PyrdxlP-dep_Trfase"/>
</dbReference>
<dbReference type="Proteomes" id="UP000775213">
    <property type="component" value="Unassembled WGS sequence"/>
</dbReference>
<dbReference type="SUPFAM" id="SSF53383">
    <property type="entry name" value="PLP-dependent transferases"/>
    <property type="match status" value="1"/>
</dbReference>
<sequence length="263" mass="28815">MAGGRMMDGEEKELDQFMTHYAAYSISTCLSKGLGAPTGSVLVGSKILIAKARRLRKALSRCMTQVGVLCEASYATLSESVIKLEDDHRKAKIIAEGLIQIEQISVDTKSVETNMVFFFTILDTSVLSPKRLCKVLEERGVLVLPSSSTSIRIILHYQISDNDVNYALPCIKQRGGKGIRSDAYGEAALLKFLKKSAPIGTSEIFGIIMCFEICGIFNEILSETGICNMLWCFKHKQKGSYKGPESFEVLSGSGKCDINCSVI</sequence>
<evidence type="ECO:0000256" key="2">
    <source>
        <dbReference type="ARBA" id="ARBA00006966"/>
    </source>
</evidence>
<keyword evidence="7" id="KW-1185">Reference proteome</keyword>
<proteinExistence type="inferred from homology"/>
<dbReference type="GO" id="GO:0006545">
    <property type="term" value="P:glycine biosynthetic process"/>
    <property type="evidence" value="ECO:0007669"/>
    <property type="project" value="TreeGrafter"/>
</dbReference>
<dbReference type="GO" id="GO:0008732">
    <property type="term" value="F:L-allo-threonine aldolase activity"/>
    <property type="evidence" value="ECO:0007669"/>
    <property type="project" value="TreeGrafter"/>
</dbReference>
<name>A0AAV7GBP5_DENCH</name>
<comment type="similarity">
    <text evidence="2">Belongs to the threonine aldolase family.</text>
</comment>
<evidence type="ECO:0000313" key="7">
    <source>
        <dbReference type="Proteomes" id="UP000775213"/>
    </source>
</evidence>
<dbReference type="FunFam" id="3.90.1150.10:FF:000041">
    <property type="entry name" value="Low-specificity L-threonine aldolase"/>
    <property type="match status" value="1"/>
</dbReference>
<dbReference type="Gene3D" id="3.40.640.10">
    <property type="entry name" value="Type I PLP-dependent aspartate aminotransferase-like (Major domain)"/>
    <property type="match status" value="1"/>
</dbReference>
<evidence type="ECO:0000259" key="5">
    <source>
        <dbReference type="Pfam" id="PF01212"/>
    </source>
</evidence>
<dbReference type="EMBL" id="JAGFBR010000016">
    <property type="protein sequence ID" value="KAH0453170.1"/>
    <property type="molecule type" value="Genomic_DNA"/>
</dbReference>
<keyword evidence="4" id="KW-0456">Lyase</keyword>
<dbReference type="GO" id="GO:0006567">
    <property type="term" value="P:L-threonine catabolic process"/>
    <property type="evidence" value="ECO:0007669"/>
    <property type="project" value="TreeGrafter"/>
</dbReference>
<keyword evidence="3" id="KW-0663">Pyridoxal phosphate</keyword>
<dbReference type="InterPro" id="IPR015422">
    <property type="entry name" value="PyrdxlP-dep_Trfase_small"/>
</dbReference>
<dbReference type="Pfam" id="PF01212">
    <property type="entry name" value="Beta_elim_lyase"/>
    <property type="match status" value="1"/>
</dbReference>
<accession>A0AAV7GBP5</accession>
<comment type="cofactor">
    <cofactor evidence="1">
        <name>pyridoxal 5'-phosphate</name>
        <dbReference type="ChEBI" id="CHEBI:597326"/>
    </cofactor>
</comment>
<evidence type="ECO:0000313" key="6">
    <source>
        <dbReference type="EMBL" id="KAH0453170.1"/>
    </source>
</evidence>
<evidence type="ECO:0000256" key="3">
    <source>
        <dbReference type="ARBA" id="ARBA00022898"/>
    </source>
</evidence>